<organism evidence="2 3">
    <name type="scientific">Brassica carinata</name>
    <name type="common">Ethiopian mustard</name>
    <name type="synonym">Abyssinian cabbage</name>
    <dbReference type="NCBI Taxonomy" id="52824"/>
    <lineage>
        <taxon>Eukaryota</taxon>
        <taxon>Viridiplantae</taxon>
        <taxon>Streptophyta</taxon>
        <taxon>Embryophyta</taxon>
        <taxon>Tracheophyta</taxon>
        <taxon>Spermatophyta</taxon>
        <taxon>Magnoliopsida</taxon>
        <taxon>eudicotyledons</taxon>
        <taxon>Gunneridae</taxon>
        <taxon>Pentapetalae</taxon>
        <taxon>rosids</taxon>
        <taxon>malvids</taxon>
        <taxon>Brassicales</taxon>
        <taxon>Brassicaceae</taxon>
        <taxon>Brassiceae</taxon>
        <taxon>Brassica</taxon>
    </lineage>
</organism>
<comment type="caution">
    <text evidence="2">The sequence shown here is derived from an EMBL/GenBank/DDBJ whole genome shotgun (WGS) entry which is preliminary data.</text>
</comment>
<dbReference type="EMBL" id="JAAMPC010001589">
    <property type="protein sequence ID" value="KAG2239895.1"/>
    <property type="molecule type" value="Genomic_DNA"/>
</dbReference>
<name>A0A8X7TFA1_BRACI</name>
<feature type="region of interest" description="Disordered" evidence="1">
    <location>
        <begin position="85"/>
        <end position="119"/>
    </location>
</feature>
<evidence type="ECO:0000313" key="2">
    <source>
        <dbReference type="EMBL" id="KAG2239895.1"/>
    </source>
</evidence>
<accession>A0A8X7TFA1</accession>
<sequence length="119" mass="14263">MSKPKFNDHNLLSYPIPSYISYSLHSFHRTHKQITPKIPKIREIYRRGPVKSRNHQFPLALSLLSPKYLFQHSLIRWGTDENAVKGVSERKKKEEKKKQELKKKKNQKKLDRDLRQRSN</sequence>
<reference evidence="2 3" key="1">
    <citation type="submission" date="2020-02" db="EMBL/GenBank/DDBJ databases">
        <authorList>
            <person name="Ma Q."/>
            <person name="Huang Y."/>
            <person name="Song X."/>
            <person name="Pei D."/>
        </authorList>
    </citation>
    <scope>NUCLEOTIDE SEQUENCE [LARGE SCALE GENOMIC DNA]</scope>
    <source>
        <strain evidence="2">Sxm20200214</strain>
        <tissue evidence="2">Leaf</tissue>
    </source>
</reference>
<protein>
    <submittedName>
        <fullName evidence="2">Uncharacterized protein</fullName>
    </submittedName>
</protein>
<feature type="compositionally biased region" description="Basic and acidic residues" evidence="1">
    <location>
        <begin position="85"/>
        <end position="98"/>
    </location>
</feature>
<evidence type="ECO:0000313" key="3">
    <source>
        <dbReference type="Proteomes" id="UP000886595"/>
    </source>
</evidence>
<dbReference type="AlphaFoldDB" id="A0A8X7TFA1"/>
<evidence type="ECO:0000256" key="1">
    <source>
        <dbReference type="SAM" id="MobiDB-lite"/>
    </source>
</evidence>
<proteinExistence type="predicted"/>
<dbReference type="Proteomes" id="UP000886595">
    <property type="component" value="Unassembled WGS sequence"/>
</dbReference>
<gene>
    <name evidence="2" type="ORF">Bca52824_091254</name>
</gene>
<keyword evidence="3" id="KW-1185">Reference proteome</keyword>
<feature type="compositionally biased region" description="Basic and acidic residues" evidence="1">
    <location>
        <begin position="108"/>
        <end position="119"/>
    </location>
</feature>